<keyword evidence="4 7" id="KW-0560">Oxidoreductase</keyword>
<dbReference type="InterPro" id="IPR001128">
    <property type="entry name" value="Cyt_P450"/>
</dbReference>
<accession>A0A660CFG5</accession>
<dbReference type="PRINTS" id="PR00385">
    <property type="entry name" value="P450"/>
</dbReference>
<dbReference type="PANTHER" id="PTHR46696:SF1">
    <property type="entry name" value="CYTOCHROME P450 YJIB-RELATED"/>
    <property type="match status" value="1"/>
</dbReference>
<protein>
    <recommendedName>
        <fullName evidence="10">Cytochrome P450</fullName>
    </recommendedName>
</protein>
<dbReference type="Gene3D" id="1.10.630.10">
    <property type="entry name" value="Cytochrome P450"/>
    <property type="match status" value="1"/>
</dbReference>
<dbReference type="OrthoDB" id="5500002at2"/>
<name>A0A660CFG5_9PSEU</name>
<keyword evidence="5 7" id="KW-0408">Iron</keyword>
<evidence type="ECO:0000256" key="2">
    <source>
        <dbReference type="ARBA" id="ARBA00022617"/>
    </source>
</evidence>
<comment type="similarity">
    <text evidence="1 7">Belongs to the cytochrome P450 family.</text>
</comment>
<evidence type="ECO:0008006" key="10">
    <source>
        <dbReference type="Google" id="ProtNLM"/>
    </source>
</evidence>
<evidence type="ECO:0000256" key="6">
    <source>
        <dbReference type="ARBA" id="ARBA00023033"/>
    </source>
</evidence>
<dbReference type="GO" id="GO:0016705">
    <property type="term" value="F:oxidoreductase activity, acting on paired donors, with incorporation or reduction of molecular oxygen"/>
    <property type="evidence" value="ECO:0007669"/>
    <property type="project" value="InterPro"/>
</dbReference>
<evidence type="ECO:0000256" key="7">
    <source>
        <dbReference type="RuleBase" id="RU000461"/>
    </source>
</evidence>
<dbReference type="InterPro" id="IPR036396">
    <property type="entry name" value="Cyt_P450_sf"/>
</dbReference>
<organism evidence="8 9">
    <name type="scientific">Prauserella rugosa</name>
    <dbReference type="NCBI Taxonomy" id="43354"/>
    <lineage>
        <taxon>Bacteria</taxon>
        <taxon>Bacillati</taxon>
        <taxon>Actinomycetota</taxon>
        <taxon>Actinomycetes</taxon>
        <taxon>Pseudonocardiales</taxon>
        <taxon>Pseudonocardiaceae</taxon>
        <taxon>Prauserella</taxon>
    </lineage>
</organism>
<dbReference type="GO" id="GO:0005506">
    <property type="term" value="F:iron ion binding"/>
    <property type="evidence" value="ECO:0007669"/>
    <property type="project" value="InterPro"/>
</dbReference>
<dbReference type="PRINTS" id="PR00359">
    <property type="entry name" value="BP450"/>
</dbReference>
<dbReference type="Proteomes" id="UP000317303">
    <property type="component" value="Unassembled WGS sequence"/>
</dbReference>
<dbReference type="InterPro" id="IPR002397">
    <property type="entry name" value="Cyt_P450_B"/>
</dbReference>
<sequence>MPPVRRGRYFDQSPIWLVTGYDEALAVLKDPGSFSNDINTRKDAVDVLAAAGLPDDVAPYLSQTLGAYDPPDHARLRRLVSREFTVRRVESLRPLIQTMVDELVDGFPDEPFDFLERFAHPLPVRVICKLLGVPDEDTERWRTWSDGLTAPDPGAMADSARGLVAYMSELIERKREDGDDRLLSALIRVRDSDGDRLTDRELTSLALTLLLAGHETTVSVLSEGLLLLLNQPPEQERLRGDLDAVPAAVEEMLRVAGPAEIAPMRYAKHDVELGDVTIRAGEPVQVVYATANRDPRRFDAADSTVLGREENPHLAFGNGIHYCLGASLARAEADLSFRTLLTRFGNLSVAATADEIRWQPGAARRLAALPIRATSTPARH</sequence>
<proteinExistence type="inferred from homology"/>
<dbReference type="InterPro" id="IPR017972">
    <property type="entry name" value="Cyt_P450_CS"/>
</dbReference>
<dbReference type="GO" id="GO:0004497">
    <property type="term" value="F:monooxygenase activity"/>
    <property type="evidence" value="ECO:0007669"/>
    <property type="project" value="UniProtKB-KW"/>
</dbReference>
<evidence type="ECO:0000313" key="8">
    <source>
        <dbReference type="EMBL" id="TWH20607.1"/>
    </source>
</evidence>
<dbReference type="PROSITE" id="PS00086">
    <property type="entry name" value="CYTOCHROME_P450"/>
    <property type="match status" value="1"/>
</dbReference>
<dbReference type="FunFam" id="1.10.630.10:FF:000018">
    <property type="entry name" value="Cytochrome P450 monooxygenase"/>
    <property type="match status" value="1"/>
</dbReference>
<evidence type="ECO:0000256" key="1">
    <source>
        <dbReference type="ARBA" id="ARBA00010617"/>
    </source>
</evidence>
<dbReference type="Pfam" id="PF00067">
    <property type="entry name" value="p450"/>
    <property type="match status" value="1"/>
</dbReference>
<evidence type="ECO:0000313" key="9">
    <source>
        <dbReference type="Proteomes" id="UP000317303"/>
    </source>
</evidence>
<gene>
    <name evidence="8" type="ORF">JD82_02454</name>
</gene>
<evidence type="ECO:0000256" key="3">
    <source>
        <dbReference type="ARBA" id="ARBA00022723"/>
    </source>
</evidence>
<keyword evidence="9" id="KW-1185">Reference proteome</keyword>
<keyword evidence="3 7" id="KW-0479">Metal-binding</keyword>
<dbReference type="CDD" id="cd11029">
    <property type="entry name" value="CYP107-like"/>
    <property type="match status" value="1"/>
</dbReference>
<keyword evidence="2 7" id="KW-0349">Heme</keyword>
<comment type="caution">
    <text evidence="8">The sequence shown here is derived from an EMBL/GenBank/DDBJ whole genome shotgun (WGS) entry which is preliminary data.</text>
</comment>
<keyword evidence="6 7" id="KW-0503">Monooxygenase</keyword>
<dbReference type="SUPFAM" id="SSF48264">
    <property type="entry name" value="Cytochrome P450"/>
    <property type="match status" value="1"/>
</dbReference>
<reference evidence="8 9" key="1">
    <citation type="submission" date="2019-07" db="EMBL/GenBank/DDBJ databases">
        <title>R&amp;d 2014.</title>
        <authorList>
            <person name="Klenk H.-P."/>
        </authorList>
    </citation>
    <scope>NUCLEOTIDE SEQUENCE [LARGE SCALE GENOMIC DNA]</scope>
    <source>
        <strain evidence="8 9">DSM 43194</strain>
    </source>
</reference>
<evidence type="ECO:0000256" key="5">
    <source>
        <dbReference type="ARBA" id="ARBA00023004"/>
    </source>
</evidence>
<dbReference type="RefSeq" id="WP_051758129.1">
    <property type="nucleotide sequence ID" value="NZ_JOIJ01000035.1"/>
</dbReference>
<dbReference type="GO" id="GO:0020037">
    <property type="term" value="F:heme binding"/>
    <property type="evidence" value="ECO:0007669"/>
    <property type="project" value="InterPro"/>
</dbReference>
<dbReference type="AlphaFoldDB" id="A0A660CFG5"/>
<dbReference type="PANTHER" id="PTHR46696">
    <property type="entry name" value="P450, PUTATIVE (EUROFUNG)-RELATED"/>
    <property type="match status" value="1"/>
</dbReference>
<dbReference type="EMBL" id="VLJV01000001">
    <property type="protein sequence ID" value="TWH20607.1"/>
    <property type="molecule type" value="Genomic_DNA"/>
</dbReference>
<evidence type="ECO:0000256" key="4">
    <source>
        <dbReference type="ARBA" id="ARBA00023002"/>
    </source>
</evidence>